<dbReference type="GO" id="GO:0022857">
    <property type="term" value="F:transmembrane transporter activity"/>
    <property type="evidence" value="ECO:0007669"/>
    <property type="project" value="InterPro"/>
</dbReference>
<feature type="non-terminal residue" evidence="3">
    <location>
        <position position="1"/>
    </location>
</feature>
<dbReference type="Pfam" id="PF04069">
    <property type="entry name" value="OpuAC"/>
    <property type="match status" value="1"/>
</dbReference>
<sequence>MLSQSFMLRFFSPALFVIASVSAETSTCLARPTPAEERTNITIGDFSMPIGIASGDWQFNLILADLVAILLEEVLGYNVAKVVTGSELQKLLSVAGCSMATTGISCAYPSFYHIALEVMEFHTTLSEWSTALEQLGDLAPNDLGTLGYEGYEGMFIFEQPRKKCLEETGLDLSYFFSFNASWFHPENYLATIGSVDMDRLLPCSQRLYVEWPDLGDQYLSATGDSEGVEFVASARLKCWEGKWWLAPACRSNASRCVAVVTGPEAWGMPYMVQQAAFHNMPLAIASALDTPTYEEINRELQSVFYWWSPDPTFAAFETRAVVFPPHNAAEHRQGIYQTQPSTEPVLKLVSSGLESSARRAYRLLENMQIKDSDVSDLLRLHVESGSNPRLTACEWLQASRDQWITWIPSKTECLVSKGLVNEAGDFVTSTTNAADCATCPPGRASVKFERTFLCSNCTVGSYQNAWGSTTCFSCEPGTVAAEFGMTQCSLC</sequence>
<accession>A0A812QSH0</accession>
<evidence type="ECO:0000259" key="2">
    <source>
        <dbReference type="Pfam" id="PF04069"/>
    </source>
</evidence>
<dbReference type="Gene3D" id="3.40.190.10">
    <property type="entry name" value="Periplasmic binding protein-like II"/>
    <property type="match status" value="1"/>
</dbReference>
<feature type="domain" description="ABC-type glycine betaine transport system substrate-binding" evidence="2">
    <location>
        <begin position="262"/>
        <end position="397"/>
    </location>
</feature>
<dbReference type="AlphaFoldDB" id="A0A812QSH0"/>
<dbReference type="OrthoDB" id="433239at2759"/>
<gene>
    <name evidence="3" type="ORF">SNEC2469_LOCUS10987</name>
</gene>
<evidence type="ECO:0000313" key="4">
    <source>
        <dbReference type="Proteomes" id="UP000601435"/>
    </source>
</evidence>
<feature type="chain" id="PRO_5032414108" description="ABC-type glycine betaine transport system substrate-binding domain-containing protein" evidence="1">
    <location>
        <begin position="24"/>
        <end position="491"/>
    </location>
</feature>
<reference evidence="3" key="1">
    <citation type="submission" date="2021-02" db="EMBL/GenBank/DDBJ databases">
        <authorList>
            <person name="Dougan E. K."/>
            <person name="Rhodes N."/>
            <person name="Thang M."/>
            <person name="Chan C."/>
        </authorList>
    </citation>
    <scope>NUCLEOTIDE SEQUENCE</scope>
</reference>
<proteinExistence type="predicted"/>
<keyword evidence="4" id="KW-1185">Reference proteome</keyword>
<dbReference type="Gene3D" id="2.10.50.10">
    <property type="entry name" value="Tumor Necrosis Factor Receptor, subunit A, domain 2"/>
    <property type="match status" value="1"/>
</dbReference>
<dbReference type="InterPro" id="IPR007210">
    <property type="entry name" value="ABC_Gly_betaine_transp_sub-bd"/>
</dbReference>
<keyword evidence="1" id="KW-0732">Signal</keyword>
<evidence type="ECO:0000256" key="1">
    <source>
        <dbReference type="SAM" id="SignalP"/>
    </source>
</evidence>
<name>A0A812QSH0_9DINO</name>
<comment type="caution">
    <text evidence="3">The sequence shown here is derived from an EMBL/GenBank/DDBJ whole genome shotgun (WGS) entry which is preliminary data.</text>
</comment>
<dbReference type="Proteomes" id="UP000601435">
    <property type="component" value="Unassembled WGS sequence"/>
</dbReference>
<dbReference type="SUPFAM" id="SSF53850">
    <property type="entry name" value="Periplasmic binding protein-like II"/>
    <property type="match status" value="1"/>
</dbReference>
<dbReference type="GO" id="GO:0043190">
    <property type="term" value="C:ATP-binding cassette (ABC) transporter complex"/>
    <property type="evidence" value="ECO:0007669"/>
    <property type="project" value="InterPro"/>
</dbReference>
<dbReference type="EMBL" id="CAJNJA010017441">
    <property type="protein sequence ID" value="CAE7401369.1"/>
    <property type="molecule type" value="Genomic_DNA"/>
</dbReference>
<evidence type="ECO:0000313" key="3">
    <source>
        <dbReference type="EMBL" id="CAE7401369.1"/>
    </source>
</evidence>
<feature type="signal peptide" evidence="1">
    <location>
        <begin position="1"/>
        <end position="23"/>
    </location>
</feature>
<protein>
    <recommendedName>
        <fullName evidence="2">ABC-type glycine betaine transport system substrate-binding domain-containing protein</fullName>
    </recommendedName>
</protein>
<organism evidence="3 4">
    <name type="scientific">Symbiodinium necroappetens</name>
    <dbReference type="NCBI Taxonomy" id="1628268"/>
    <lineage>
        <taxon>Eukaryota</taxon>
        <taxon>Sar</taxon>
        <taxon>Alveolata</taxon>
        <taxon>Dinophyceae</taxon>
        <taxon>Suessiales</taxon>
        <taxon>Symbiodiniaceae</taxon>
        <taxon>Symbiodinium</taxon>
    </lineage>
</organism>